<organism evidence="3 4">
    <name type="scientific">Rhodotorula paludigena</name>
    <dbReference type="NCBI Taxonomy" id="86838"/>
    <lineage>
        <taxon>Eukaryota</taxon>
        <taxon>Fungi</taxon>
        <taxon>Dikarya</taxon>
        <taxon>Basidiomycota</taxon>
        <taxon>Pucciniomycotina</taxon>
        <taxon>Microbotryomycetes</taxon>
        <taxon>Sporidiobolales</taxon>
        <taxon>Sporidiobolaceae</taxon>
        <taxon>Rhodotorula</taxon>
    </lineage>
</organism>
<keyword evidence="2" id="KW-0472">Membrane</keyword>
<dbReference type="AlphaFoldDB" id="A0AAV5GPK4"/>
<feature type="transmembrane region" description="Helical" evidence="2">
    <location>
        <begin position="259"/>
        <end position="278"/>
    </location>
</feature>
<feature type="compositionally biased region" description="Polar residues" evidence="1">
    <location>
        <begin position="82"/>
        <end position="92"/>
    </location>
</feature>
<keyword evidence="2" id="KW-1133">Transmembrane helix</keyword>
<feature type="compositionally biased region" description="Basic residues" evidence="1">
    <location>
        <begin position="68"/>
        <end position="77"/>
    </location>
</feature>
<protein>
    <submittedName>
        <fullName evidence="3">Uncharacterized protein</fullName>
    </submittedName>
</protein>
<evidence type="ECO:0000313" key="3">
    <source>
        <dbReference type="EMBL" id="GJN91427.1"/>
    </source>
</evidence>
<dbReference type="EMBL" id="BQKY01000008">
    <property type="protein sequence ID" value="GJN91427.1"/>
    <property type="molecule type" value="Genomic_DNA"/>
</dbReference>
<keyword evidence="4" id="KW-1185">Reference proteome</keyword>
<proteinExistence type="predicted"/>
<accession>A0AAV5GPK4</accession>
<sequence>MRNWFTCSVKDSDFWVMILLERRLNRLAAEEADHIASRQGLACAIGCGHIGGELFVASQRELVERKNNKKGMGKGHAKTFNLKDNNVSPNNSNSALARAYGETDGKDVEPNRTKNGTLLLKQMAYVCGFNVYLGPAMVMKHAKEEKRATVHQYKHKTAQDPLLPSGASACGNDSEGKASANKKLDVETALSRVLGKILGKLETTLKDKYALCLIASALFKLYAPIVVNSHPSLSAALARLTRAKHNAELGHFGLKLSKIIAFTSVLAFLLPTAGYSVFIADCFTHQLCGLAPLQRLQSIIQLVALDLQAAGLKHQCQVLHD</sequence>
<evidence type="ECO:0000256" key="1">
    <source>
        <dbReference type="SAM" id="MobiDB-lite"/>
    </source>
</evidence>
<evidence type="ECO:0000256" key="2">
    <source>
        <dbReference type="SAM" id="Phobius"/>
    </source>
</evidence>
<reference evidence="3 4" key="1">
    <citation type="submission" date="2021-12" db="EMBL/GenBank/DDBJ databases">
        <title>High titer production of polyol ester of fatty acids by Rhodotorula paludigena BS15 towards product separation-free biomass refinery.</title>
        <authorList>
            <person name="Mano J."/>
            <person name="Ono H."/>
            <person name="Tanaka T."/>
            <person name="Naito K."/>
            <person name="Sushida H."/>
            <person name="Ike M."/>
            <person name="Tokuyasu K."/>
            <person name="Kitaoka M."/>
        </authorList>
    </citation>
    <scope>NUCLEOTIDE SEQUENCE [LARGE SCALE GENOMIC DNA]</scope>
    <source>
        <strain evidence="3 4">BS15</strain>
    </source>
</reference>
<name>A0AAV5GPK4_9BASI</name>
<dbReference type="Proteomes" id="UP001342314">
    <property type="component" value="Unassembled WGS sequence"/>
</dbReference>
<gene>
    <name evidence="3" type="ORF">Rhopal_004448-T1</name>
</gene>
<evidence type="ECO:0000313" key="4">
    <source>
        <dbReference type="Proteomes" id="UP001342314"/>
    </source>
</evidence>
<comment type="caution">
    <text evidence="3">The sequence shown here is derived from an EMBL/GenBank/DDBJ whole genome shotgun (WGS) entry which is preliminary data.</text>
</comment>
<keyword evidence="2" id="KW-0812">Transmembrane</keyword>
<feature type="region of interest" description="Disordered" evidence="1">
    <location>
        <begin position="68"/>
        <end position="92"/>
    </location>
</feature>